<dbReference type="PROSITE" id="PS51278">
    <property type="entry name" value="GATASE_TYPE_2"/>
    <property type="match status" value="1"/>
</dbReference>
<comment type="similarity">
    <text evidence="2">Belongs to the asparagine synthetase family.</text>
</comment>
<dbReference type="InterPro" id="IPR029055">
    <property type="entry name" value="Ntn_hydrolases_N"/>
</dbReference>
<dbReference type="InterPro" id="IPR033738">
    <property type="entry name" value="AsnB_N"/>
</dbReference>
<dbReference type="PANTHER" id="PTHR43284:SF1">
    <property type="entry name" value="ASPARAGINE SYNTHETASE"/>
    <property type="match status" value="1"/>
</dbReference>
<dbReference type="SUPFAM" id="SSF52402">
    <property type="entry name" value="Adenine nucleotide alpha hydrolases-like"/>
    <property type="match status" value="1"/>
</dbReference>
<keyword evidence="6 9" id="KW-0061">Asparagine biosynthesis</keyword>
<dbReference type="GO" id="GO:0005524">
    <property type="term" value="F:ATP binding"/>
    <property type="evidence" value="ECO:0007669"/>
    <property type="project" value="UniProtKB-KW"/>
</dbReference>
<dbReference type="InterPro" id="IPR017932">
    <property type="entry name" value="GATase_2_dom"/>
</dbReference>
<keyword evidence="9" id="KW-0028">Amino-acid biosynthesis</keyword>
<feature type="active site" description="For GATase activity" evidence="9">
    <location>
        <position position="2"/>
    </location>
</feature>
<dbReference type="OrthoDB" id="9763290at2"/>
<dbReference type="InterPro" id="IPR014729">
    <property type="entry name" value="Rossmann-like_a/b/a_fold"/>
</dbReference>
<dbReference type="InterPro" id="IPR051786">
    <property type="entry name" value="ASN_synthetase/amidase"/>
</dbReference>
<dbReference type="CDD" id="cd00712">
    <property type="entry name" value="AsnB"/>
    <property type="match status" value="1"/>
</dbReference>
<evidence type="ECO:0000313" key="13">
    <source>
        <dbReference type="EMBL" id="GGI17301.1"/>
    </source>
</evidence>
<dbReference type="Pfam" id="PF13537">
    <property type="entry name" value="GATase_7"/>
    <property type="match status" value="1"/>
</dbReference>
<dbReference type="SUPFAM" id="SSF56235">
    <property type="entry name" value="N-terminal nucleophile aminohydrolases (Ntn hydrolases)"/>
    <property type="match status" value="1"/>
</dbReference>
<keyword evidence="7 9" id="KW-0315">Glutamine amidotransferase</keyword>
<evidence type="ECO:0000256" key="7">
    <source>
        <dbReference type="ARBA" id="ARBA00022962"/>
    </source>
</evidence>
<evidence type="ECO:0000256" key="8">
    <source>
        <dbReference type="ARBA" id="ARBA00048741"/>
    </source>
</evidence>
<dbReference type="EC" id="6.3.5.4" evidence="3"/>
<dbReference type="PIRSF" id="PIRSF001589">
    <property type="entry name" value="Asn_synthetase_glu-h"/>
    <property type="match status" value="1"/>
</dbReference>
<evidence type="ECO:0000256" key="2">
    <source>
        <dbReference type="ARBA" id="ARBA00005752"/>
    </source>
</evidence>
<evidence type="ECO:0000256" key="5">
    <source>
        <dbReference type="ARBA" id="ARBA00022840"/>
    </source>
</evidence>
<dbReference type="Proteomes" id="UP000626244">
    <property type="component" value="Unassembled WGS sequence"/>
</dbReference>
<evidence type="ECO:0000256" key="9">
    <source>
        <dbReference type="PIRSR" id="PIRSR001589-1"/>
    </source>
</evidence>
<evidence type="ECO:0000256" key="6">
    <source>
        <dbReference type="ARBA" id="ARBA00022888"/>
    </source>
</evidence>
<protein>
    <recommendedName>
        <fullName evidence="3">asparagine synthase (glutamine-hydrolyzing)</fullName>
        <ecNumber evidence="3">6.3.5.4</ecNumber>
    </recommendedName>
</protein>
<organism evidence="13 14">
    <name type="scientific">Gottfriedia solisilvae</name>
    <dbReference type="NCBI Taxonomy" id="1516104"/>
    <lineage>
        <taxon>Bacteria</taxon>
        <taxon>Bacillati</taxon>
        <taxon>Bacillota</taxon>
        <taxon>Bacilli</taxon>
        <taxon>Bacillales</taxon>
        <taxon>Bacillaceae</taxon>
        <taxon>Gottfriedia</taxon>
    </lineage>
</organism>
<evidence type="ECO:0000256" key="10">
    <source>
        <dbReference type="PIRSR" id="PIRSR001589-2"/>
    </source>
</evidence>
<gene>
    <name evidence="13" type="primary">asnB</name>
    <name evidence="13" type="ORF">GCM10007380_37260</name>
</gene>
<feature type="binding site" evidence="10">
    <location>
        <position position="100"/>
    </location>
    <ligand>
        <name>L-glutamine</name>
        <dbReference type="ChEBI" id="CHEBI:58359"/>
    </ligand>
</feature>
<dbReference type="NCBIfam" id="TIGR01536">
    <property type="entry name" value="asn_synth_AEB"/>
    <property type="match status" value="1"/>
</dbReference>
<dbReference type="InterPro" id="IPR006426">
    <property type="entry name" value="Asn_synth_AEB"/>
</dbReference>
<dbReference type="CDD" id="cd01991">
    <property type="entry name" value="Asn_synthase_B_C"/>
    <property type="match status" value="1"/>
</dbReference>
<accession>A0A8J3F4Y8</accession>
<keyword evidence="14" id="KW-1185">Reference proteome</keyword>
<keyword evidence="4 10" id="KW-0547">Nucleotide-binding</keyword>
<sequence>MCGFIGILSSSRNDKINRKSIKEYNRIINHRGPDDEGYYHDEYLSLGFKRLSIIDIENGHQPLNSLDQRYWIVFNGEIYNHKQLKKELEKLGYQFETNSDTEVLLYGFIEWKEEVLQKLRGMFSFLIWDSITQTLFGARDPFGIKPLYYYETENDIVFSSENKVIDRVVEDLNGNLLKIDEIALQHYLSFQYVPEPNTIYSEVKKIEPGTYFIKKLHQEIMIKPYWKPSFAPAVHSKEVLIKEIRDVLIDSVAMHMRSDVPVGAFLSGGIDSTATVAIARQINPKLKTFSVGFEDKGFSEIDVAKESALALDVENIHRFISPKEYIEELPKIIWHLDDPIADPAAIPLYFVAKEARKHVTVALSGEGADELFGGYNIYKEPNSLKMFEYLPTNLKRGLKHLSTIMPIGMRGKSFIERGCIPLEERYIGNAKIFEENEKKKIYLKHDNSVKYSSILEPYYNLVKKEPLVNQMQFIDMHTWLRGDILVKADKMTMANSIELRVPFLDTEVFKVASKIPVSLKISNGTTKYLFREAMRGIVPNHVIDRKKLGFPVPISQWLKNELYDWAINLIHESQTEYLIDKFYIMTLLEEHGLNKKDNSRKIWTVLQFMLWHQVFIEKKYTFEEKKKEVKYSQMA</sequence>
<dbReference type="GO" id="GO:0005829">
    <property type="term" value="C:cytosol"/>
    <property type="evidence" value="ECO:0007669"/>
    <property type="project" value="TreeGrafter"/>
</dbReference>
<proteinExistence type="inferred from homology"/>
<evidence type="ECO:0000313" key="14">
    <source>
        <dbReference type="Proteomes" id="UP000626244"/>
    </source>
</evidence>
<evidence type="ECO:0000256" key="4">
    <source>
        <dbReference type="ARBA" id="ARBA00022741"/>
    </source>
</evidence>
<keyword evidence="5 10" id="KW-0067">ATP-binding</keyword>
<evidence type="ECO:0000256" key="11">
    <source>
        <dbReference type="PIRSR" id="PIRSR001589-3"/>
    </source>
</evidence>
<evidence type="ECO:0000256" key="3">
    <source>
        <dbReference type="ARBA" id="ARBA00012737"/>
    </source>
</evidence>
<feature type="binding site" evidence="10">
    <location>
        <begin position="364"/>
        <end position="365"/>
    </location>
    <ligand>
        <name>ATP</name>
        <dbReference type="ChEBI" id="CHEBI:30616"/>
    </ligand>
</feature>
<dbReference type="GO" id="GO:0004066">
    <property type="term" value="F:asparagine synthase (glutamine-hydrolyzing) activity"/>
    <property type="evidence" value="ECO:0007669"/>
    <property type="project" value="UniProtKB-EC"/>
</dbReference>
<feature type="site" description="Important for beta-aspartyl-AMP intermediate formation" evidence="11">
    <location>
        <position position="366"/>
    </location>
</feature>
<dbReference type="InterPro" id="IPR001962">
    <property type="entry name" value="Asn_synthase"/>
</dbReference>
<feature type="binding site" evidence="10">
    <location>
        <position position="291"/>
    </location>
    <ligand>
        <name>ATP</name>
        <dbReference type="ChEBI" id="CHEBI:30616"/>
    </ligand>
</feature>
<dbReference type="GO" id="GO:0006529">
    <property type="term" value="P:asparagine biosynthetic process"/>
    <property type="evidence" value="ECO:0007669"/>
    <property type="project" value="UniProtKB-KW"/>
</dbReference>
<reference evidence="14" key="1">
    <citation type="journal article" date="2019" name="Int. J. Syst. Evol. Microbiol.">
        <title>The Global Catalogue of Microorganisms (GCM) 10K type strain sequencing project: providing services to taxonomists for standard genome sequencing and annotation.</title>
        <authorList>
            <consortium name="The Broad Institute Genomics Platform"/>
            <consortium name="The Broad Institute Genome Sequencing Center for Infectious Disease"/>
            <person name="Wu L."/>
            <person name="Ma J."/>
        </authorList>
    </citation>
    <scope>NUCLEOTIDE SEQUENCE [LARGE SCALE GENOMIC DNA]</scope>
    <source>
        <strain evidence="14">CGMCC 1.14993</strain>
    </source>
</reference>
<dbReference type="EMBL" id="BMHB01000003">
    <property type="protein sequence ID" value="GGI17301.1"/>
    <property type="molecule type" value="Genomic_DNA"/>
</dbReference>
<name>A0A8J3F4Y8_9BACI</name>
<dbReference type="Gene3D" id="3.60.20.10">
    <property type="entry name" value="Glutamine Phosphoribosylpyrophosphate, subunit 1, domain 1"/>
    <property type="match status" value="1"/>
</dbReference>
<dbReference type="RefSeq" id="WP_088002206.1">
    <property type="nucleotide sequence ID" value="NZ_BMHB01000003.1"/>
</dbReference>
<dbReference type="Gene3D" id="3.40.50.620">
    <property type="entry name" value="HUPs"/>
    <property type="match status" value="1"/>
</dbReference>
<comment type="caution">
    <text evidence="13">The sequence shown here is derived from an EMBL/GenBank/DDBJ whole genome shotgun (WGS) entry which is preliminary data.</text>
</comment>
<dbReference type="AlphaFoldDB" id="A0A8J3F4Y8"/>
<comment type="catalytic activity">
    <reaction evidence="8">
        <text>L-aspartate + L-glutamine + ATP + H2O = L-asparagine + L-glutamate + AMP + diphosphate + H(+)</text>
        <dbReference type="Rhea" id="RHEA:12228"/>
        <dbReference type="ChEBI" id="CHEBI:15377"/>
        <dbReference type="ChEBI" id="CHEBI:15378"/>
        <dbReference type="ChEBI" id="CHEBI:29985"/>
        <dbReference type="ChEBI" id="CHEBI:29991"/>
        <dbReference type="ChEBI" id="CHEBI:30616"/>
        <dbReference type="ChEBI" id="CHEBI:33019"/>
        <dbReference type="ChEBI" id="CHEBI:58048"/>
        <dbReference type="ChEBI" id="CHEBI:58359"/>
        <dbReference type="ChEBI" id="CHEBI:456215"/>
        <dbReference type="EC" id="6.3.5.4"/>
    </reaction>
</comment>
<feature type="domain" description="Glutamine amidotransferase type-2" evidence="12">
    <location>
        <begin position="2"/>
        <end position="217"/>
    </location>
</feature>
<comment type="pathway">
    <text evidence="1">Amino-acid biosynthesis; L-asparagine biosynthesis; L-asparagine from L-aspartate (L-Gln route): step 1/1.</text>
</comment>
<evidence type="ECO:0000259" key="12">
    <source>
        <dbReference type="PROSITE" id="PS51278"/>
    </source>
</evidence>
<evidence type="ECO:0000256" key="1">
    <source>
        <dbReference type="ARBA" id="ARBA00005187"/>
    </source>
</evidence>
<dbReference type="Pfam" id="PF00733">
    <property type="entry name" value="Asn_synthase"/>
    <property type="match status" value="1"/>
</dbReference>
<dbReference type="PANTHER" id="PTHR43284">
    <property type="entry name" value="ASPARAGINE SYNTHETASE (GLUTAMINE-HYDROLYZING)"/>
    <property type="match status" value="1"/>
</dbReference>